<dbReference type="EMBL" id="CP132315">
    <property type="protein sequence ID" value="WLS04849.1"/>
    <property type="molecule type" value="Genomic_DNA"/>
</dbReference>
<keyword evidence="1" id="KW-0472">Membrane</keyword>
<keyword evidence="3" id="KW-1185">Reference proteome</keyword>
<name>A0ABY9KB81_9HYPH</name>
<keyword evidence="1" id="KW-0812">Transmembrane</keyword>
<feature type="transmembrane region" description="Helical" evidence="1">
    <location>
        <begin position="15"/>
        <end position="35"/>
    </location>
</feature>
<organism evidence="2 3">
    <name type="scientific">Shinella oryzae</name>
    <dbReference type="NCBI Taxonomy" id="2871820"/>
    <lineage>
        <taxon>Bacteria</taxon>
        <taxon>Pseudomonadati</taxon>
        <taxon>Pseudomonadota</taxon>
        <taxon>Alphaproteobacteria</taxon>
        <taxon>Hyphomicrobiales</taxon>
        <taxon>Rhizobiaceae</taxon>
        <taxon>Shinella</taxon>
    </lineage>
</organism>
<sequence length="46" mass="5131">MKSGGSFIAFFDRPIAAGLALVTIMIWLSPLLALFRRRPLLQDDPD</sequence>
<gene>
    <name evidence="2" type="ORF">Q9315_21915</name>
</gene>
<dbReference type="RefSeq" id="WP_306161140.1">
    <property type="nucleotide sequence ID" value="NZ_CP132315.1"/>
</dbReference>
<proteinExistence type="predicted"/>
<evidence type="ECO:0000313" key="3">
    <source>
        <dbReference type="Proteomes" id="UP001225788"/>
    </source>
</evidence>
<reference evidence="2 3" key="1">
    <citation type="submission" date="2023-08" db="EMBL/GenBank/DDBJ databases">
        <title>Pathogen: clinical or host-associated sample.</title>
        <authorList>
            <person name="Hergert J."/>
            <person name="Casey R."/>
            <person name="Wagner J."/>
            <person name="Young E.L."/>
            <person name="Oakeson K.F."/>
        </authorList>
    </citation>
    <scope>NUCLEOTIDE SEQUENCE [LARGE SCALE GENOMIC DNA]</scope>
    <source>
        <strain evidence="2 3">UPHL-collab-2</strain>
        <plasmid evidence="2 3">unnamed1</plasmid>
    </source>
</reference>
<geneLocation type="plasmid" evidence="2 3">
    <name>unnamed1</name>
</geneLocation>
<accession>A0ABY9KB81</accession>
<evidence type="ECO:0000313" key="2">
    <source>
        <dbReference type="EMBL" id="WLS04849.1"/>
    </source>
</evidence>
<keyword evidence="2" id="KW-0614">Plasmid</keyword>
<keyword evidence="1" id="KW-1133">Transmembrane helix</keyword>
<dbReference type="Proteomes" id="UP001225788">
    <property type="component" value="Plasmid unnamed1"/>
</dbReference>
<evidence type="ECO:0000256" key="1">
    <source>
        <dbReference type="SAM" id="Phobius"/>
    </source>
</evidence>
<protein>
    <submittedName>
        <fullName evidence="2">Uncharacterized protein</fullName>
    </submittedName>
</protein>